<dbReference type="AlphaFoldDB" id="A0A834I877"/>
<name>A0A834I877_RHYFE</name>
<gene>
    <name evidence="1" type="ORF">GWI33_010727</name>
</gene>
<sequence length="21" mass="2536">MIVPSCFVVKLIPFRKKLCKW</sequence>
<dbReference type="Proteomes" id="UP000625711">
    <property type="component" value="Unassembled WGS sequence"/>
</dbReference>
<evidence type="ECO:0000313" key="2">
    <source>
        <dbReference type="Proteomes" id="UP000625711"/>
    </source>
</evidence>
<dbReference type="EMBL" id="JAACXV010007869">
    <property type="protein sequence ID" value="KAF7276260.1"/>
    <property type="molecule type" value="Genomic_DNA"/>
</dbReference>
<keyword evidence="2" id="KW-1185">Reference proteome</keyword>
<evidence type="ECO:0000313" key="1">
    <source>
        <dbReference type="EMBL" id="KAF7276260.1"/>
    </source>
</evidence>
<feature type="non-terminal residue" evidence="1">
    <location>
        <position position="1"/>
    </location>
</feature>
<organism evidence="1 2">
    <name type="scientific">Rhynchophorus ferrugineus</name>
    <name type="common">Red palm weevil</name>
    <name type="synonym">Curculio ferrugineus</name>
    <dbReference type="NCBI Taxonomy" id="354439"/>
    <lineage>
        <taxon>Eukaryota</taxon>
        <taxon>Metazoa</taxon>
        <taxon>Ecdysozoa</taxon>
        <taxon>Arthropoda</taxon>
        <taxon>Hexapoda</taxon>
        <taxon>Insecta</taxon>
        <taxon>Pterygota</taxon>
        <taxon>Neoptera</taxon>
        <taxon>Endopterygota</taxon>
        <taxon>Coleoptera</taxon>
        <taxon>Polyphaga</taxon>
        <taxon>Cucujiformia</taxon>
        <taxon>Curculionidae</taxon>
        <taxon>Dryophthorinae</taxon>
        <taxon>Rhynchophorus</taxon>
    </lineage>
</organism>
<protein>
    <submittedName>
        <fullName evidence="1">Uncharacterized protein</fullName>
    </submittedName>
</protein>
<accession>A0A834I877</accession>
<comment type="caution">
    <text evidence="1">The sequence shown here is derived from an EMBL/GenBank/DDBJ whole genome shotgun (WGS) entry which is preliminary data.</text>
</comment>
<proteinExistence type="predicted"/>
<reference evidence="1" key="1">
    <citation type="submission" date="2020-08" db="EMBL/GenBank/DDBJ databases">
        <title>Genome sequencing and assembly of the red palm weevil Rhynchophorus ferrugineus.</title>
        <authorList>
            <person name="Dias G.B."/>
            <person name="Bergman C.M."/>
            <person name="Manee M."/>
        </authorList>
    </citation>
    <scope>NUCLEOTIDE SEQUENCE</scope>
    <source>
        <strain evidence="1">AA-2017</strain>
        <tissue evidence="1">Whole larva</tissue>
    </source>
</reference>